<comment type="caution">
    <text evidence="2">The sequence shown here is derived from an EMBL/GenBank/DDBJ whole genome shotgun (WGS) entry which is preliminary data.</text>
</comment>
<evidence type="ECO:0000313" key="3">
    <source>
        <dbReference type="Proteomes" id="UP000460718"/>
    </source>
</evidence>
<proteinExistence type="predicted"/>
<feature type="region of interest" description="Disordered" evidence="1">
    <location>
        <begin position="1"/>
        <end position="27"/>
    </location>
</feature>
<dbReference type="EMBL" id="QXFW01005065">
    <property type="protein sequence ID" value="KAE8963268.1"/>
    <property type="molecule type" value="Genomic_DNA"/>
</dbReference>
<gene>
    <name evidence="2" type="ORF">PF011_g29097</name>
</gene>
<evidence type="ECO:0000256" key="1">
    <source>
        <dbReference type="SAM" id="MobiDB-lite"/>
    </source>
</evidence>
<evidence type="ECO:0000313" key="2">
    <source>
        <dbReference type="EMBL" id="KAE8963268.1"/>
    </source>
</evidence>
<sequence>MSSGTEPAENMEADIETGVGRGGGIGVEASVLNTGSSICGGHHAGTENPC</sequence>
<protein>
    <submittedName>
        <fullName evidence="2">Uncharacterized protein</fullName>
    </submittedName>
</protein>
<reference evidence="2 3" key="1">
    <citation type="submission" date="2018-09" db="EMBL/GenBank/DDBJ databases">
        <title>Genomic investigation of the strawberry pathogen Phytophthora fragariae indicates pathogenicity is determined by transcriptional variation in three key races.</title>
        <authorList>
            <person name="Adams T.M."/>
            <person name="Armitage A.D."/>
            <person name="Sobczyk M.K."/>
            <person name="Bates H.J."/>
            <person name="Dunwell J.M."/>
            <person name="Nellist C.F."/>
            <person name="Harrison R.J."/>
        </authorList>
    </citation>
    <scope>NUCLEOTIDE SEQUENCE [LARGE SCALE GENOMIC DNA]</scope>
    <source>
        <strain evidence="2 3">SCRP245</strain>
    </source>
</reference>
<accession>A0A6A3H377</accession>
<dbReference type="AlphaFoldDB" id="A0A6A3H377"/>
<organism evidence="2 3">
    <name type="scientific">Phytophthora fragariae</name>
    <dbReference type="NCBI Taxonomy" id="53985"/>
    <lineage>
        <taxon>Eukaryota</taxon>
        <taxon>Sar</taxon>
        <taxon>Stramenopiles</taxon>
        <taxon>Oomycota</taxon>
        <taxon>Peronosporomycetes</taxon>
        <taxon>Peronosporales</taxon>
        <taxon>Peronosporaceae</taxon>
        <taxon>Phytophthora</taxon>
    </lineage>
</organism>
<name>A0A6A3H377_9STRA</name>
<dbReference type="Proteomes" id="UP000460718">
    <property type="component" value="Unassembled WGS sequence"/>
</dbReference>